<dbReference type="Gene3D" id="1.10.640.10">
    <property type="entry name" value="Haem peroxidase domain superfamily, animal type"/>
    <property type="match status" value="1"/>
</dbReference>
<evidence type="ECO:0000313" key="7">
    <source>
        <dbReference type="Proteomes" id="UP000285301"/>
    </source>
</evidence>
<dbReference type="InterPro" id="IPR019791">
    <property type="entry name" value="Haem_peroxidase_animal"/>
</dbReference>
<proteinExistence type="predicted"/>
<dbReference type="OrthoDB" id="823504at2759"/>
<evidence type="ECO:0000256" key="4">
    <source>
        <dbReference type="SAM" id="Phobius"/>
    </source>
</evidence>
<sequence length="1041" mass="120477">MPRVGINRLTSERQPLLDTCDHFNRDQDLFTSEPHAVQLWKKCREIIVLISILAVIFAGGVLVASKYSTNDELEEPGENAKSLNKLRSSRRAETSQNLEAVKEQFKQIDSTLHQLKEQLVDNSETNGKSRLKRTGKENGEDDLFELRMKMMEKAIQQLVDVQKEMASQIRSLEEPEADISTSKSILNISEAVQVLSKIIDSIFPRNGTWKDSWESMKVMETLHSMFDGLMKVIDNEPKPVNTTIEVKSHNSTNRTVLTSSAENYDNKREIDRYLEALKPYLVQMLSSIDLQNEIKNFKKKMKRFNESLNQNKQENDIDAMTFGGNVSFNLTYDNKSHDNKTLKRQKNGLKSPFNQSESRFFLNTFLPAKFKEIMNSRDSQEESKSFPFIMDYGALGQKIQKGFEAINTKHMLENGLMIRGIAPKAECSTYFYEKLLPTNNRVEGISDETIYHEEVAKAAKSIFRKYLTPFGKSLDNVSEIKTKFFVEKYLAFNHNTRCWSGNKFRNTDGTCNNLHYPFRGSTFSPFRRLLQPDYADGIREPRNGERGKKLPSAKQIDDALSKYQFNGGLNSNPIAQFWGLLLSHDLMKIATTKLQNNNPITCCHPIVMKYRHIQCYEITDDISSKCIEYVRSAAASQWFFRQREQLNEQTAYLDASAIYGFYEDTMYQLRTFRDGLLKDSLSKGYARITLKLRYLTANVHLANVGDDRANERSELIALHSLWIREHNRIAFKLKQINQHWKDERIFQETRRIVVAELQHITYNEYLPLLLSHEASNERFSEKLVNDDYYYGYNPEIDVTISNVFASSAFIFIKDQLSFCTIEKNNSKQNFISSSELSDELIERQIMNLIDSSENSRIKGILGLGFNTRAIQRGRDHGIPSYLKWLHYCRKLTGQQFDEIKTWSDVEKARLFSAKVYNKIKSLYESPNDVDFVIGSFLEASESKSSLPATLKCVISEQFSRLRQGDRYWYENGNMVASFSREQLEQLRKVSFARIVCDNFDNVKVVPRKAFQAVSQSNSKELCTDEMKLPKMNLEFWRELAE</sequence>
<comment type="caution">
    <text evidence="6">The sequence shown here is derived from an EMBL/GenBank/DDBJ whole genome shotgun (WGS) entry which is preliminary data.</text>
</comment>
<dbReference type="PROSITE" id="PS50292">
    <property type="entry name" value="PEROXIDASE_3"/>
    <property type="match status" value="1"/>
</dbReference>
<feature type="transmembrane region" description="Helical" evidence="4">
    <location>
        <begin position="46"/>
        <end position="64"/>
    </location>
</feature>
<keyword evidence="1 6" id="KW-0560">Oxidoreductase</keyword>
<evidence type="ECO:0000256" key="2">
    <source>
        <dbReference type="SAM" id="Coils"/>
    </source>
</evidence>
<keyword evidence="4" id="KW-0472">Membrane</keyword>
<dbReference type="GO" id="GO:0004601">
    <property type="term" value="F:peroxidase activity"/>
    <property type="evidence" value="ECO:0007669"/>
    <property type="project" value="UniProtKB-KW"/>
</dbReference>
<dbReference type="STRING" id="1965070.A0A3S3S8D8"/>
<evidence type="ECO:0000313" key="5">
    <source>
        <dbReference type="EMBL" id="RWS10581.1"/>
    </source>
</evidence>
<feature type="region of interest" description="Disordered" evidence="3">
    <location>
        <begin position="72"/>
        <end position="95"/>
    </location>
</feature>
<gene>
    <name evidence="5" type="ORF">B4U79_05352</name>
    <name evidence="6" type="ORF">B4U79_13281</name>
</gene>
<dbReference type="PANTHER" id="PTHR11475:SF141">
    <property type="entry name" value="CARDINAL"/>
    <property type="match status" value="1"/>
</dbReference>
<evidence type="ECO:0000256" key="1">
    <source>
        <dbReference type="ARBA" id="ARBA00022559"/>
    </source>
</evidence>
<keyword evidence="4" id="KW-0812">Transmembrane</keyword>
<dbReference type="PRINTS" id="PR00457">
    <property type="entry name" value="ANPEROXIDASE"/>
</dbReference>
<dbReference type="InterPro" id="IPR010255">
    <property type="entry name" value="Haem_peroxidase_sf"/>
</dbReference>
<accession>A0A3S3S8D8</accession>
<feature type="coiled-coil region" evidence="2">
    <location>
        <begin position="287"/>
        <end position="314"/>
    </location>
</feature>
<dbReference type="PANTHER" id="PTHR11475">
    <property type="entry name" value="OXIDASE/PEROXIDASE"/>
    <property type="match status" value="1"/>
</dbReference>
<dbReference type="InterPro" id="IPR037120">
    <property type="entry name" value="Haem_peroxidase_sf_animal"/>
</dbReference>
<dbReference type="Pfam" id="PF03098">
    <property type="entry name" value="An_peroxidase"/>
    <property type="match status" value="1"/>
</dbReference>
<dbReference type="GO" id="GO:0006979">
    <property type="term" value="P:response to oxidative stress"/>
    <property type="evidence" value="ECO:0007669"/>
    <property type="project" value="InterPro"/>
</dbReference>
<keyword evidence="7" id="KW-1185">Reference proteome</keyword>
<keyword evidence="1 6" id="KW-0575">Peroxidase</keyword>
<protein>
    <submittedName>
        <fullName evidence="6">Peroxidase-like protein</fullName>
    </submittedName>
</protein>
<dbReference type="GO" id="GO:0020037">
    <property type="term" value="F:heme binding"/>
    <property type="evidence" value="ECO:0007669"/>
    <property type="project" value="InterPro"/>
</dbReference>
<reference evidence="6" key="2">
    <citation type="submission" date="2018-11" db="EMBL/GenBank/DDBJ databases">
        <title>Trombidioid mite genomics.</title>
        <authorList>
            <person name="Dong X."/>
        </authorList>
    </citation>
    <scope>NUCLEOTIDE SEQUENCE</scope>
    <source>
        <strain evidence="6">UoL-WK</strain>
    </source>
</reference>
<dbReference type="EMBL" id="NCKU01002047">
    <property type="protein sequence ID" value="RWS10581.1"/>
    <property type="molecule type" value="Genomic_DNA"/>
</dbReference>
<name>A0A3S3S8D8_9ACAR</name>
<evidence type="ECO:0000313" key="6">
    <source>
        <dbReference type="EMBL" id="RWS10586.1"/>
    </source>
</evidence>
<evidence type="ECO:0000256" key="3">
    <source>
        <dbReference type="SAM" id="MobiDB-lite"/>
    </source>
</evidence>
<dbReference type="AlphaFoldDB" id="A0A3S3S8D8"/>
<reference evidence="6 7" key="1">
    <citation type="journal article" date="2018" name="Gigascience">
        <title>Genomes of trombidid mites reveal novel predicted allergens and laterally-transferred genes associated with secondary metabolism.</title>
        <authorList>
            <person name="Dong X."/>
            <person name="Chaisiri K."/>
            <person name="Xia D."/>
            <person name="Armstrong S.D."/>
            <person name="Fang Y."/>
            <person name="Donnelly M.J."/>
            <person name="Kadowaki T."/>
            <person name="McGarry J.W."/>
            <person name="Darby A.C."/>
            <person name="Makepeace B.L."/>
        </authorList>
    </citation>
    <scope>NUCLEOTIDE SEQUENCE [LARGE SCALE GENOMIC DNA]</scope>
    <source>
        <strain evidence="6">UoL-WK</strain>
    </source>
</reference>
<dbReference type="EMBL" id="NCKU01002046">
    <property type="protein sequence ID" value="RWS10586.1"/>
    <property type="molecule type" value="Genomic_DNA"/>
</dbReference>
<organism evidence="6 7">
    <name type="scientific">Dinothrombium tinctorium</name>
    <dbReference type="NCBI Taxonomy" id="1965070"/>
    <lineage>
        <taxon>Eukaryota</taxon>
        <taxon>Metazoa</taxon>
        <taxon>Ecdysozoa</taxon>
        <taxon>Arthropoda</taxon>
        <taxon>Chelicerata</taxon>
        <taxon>Arachnida</taxon>
        <taxon>Acari</taxon>
        <taxon>Acariformes</taxon>
        <taxon>Trombidiformes</taxon>
        <taxon>Prostigmata</taxon>
        <taxon>Anystina</taxon>
        <taxon>Parasitengona</taxon>
        <taxon>Trombidioidea</taxon>
        <taxon>Trombidiidae</taxon>
        <taxon>Dinothrombium</taxon>
    </lineage>
</organism>
<keyword evidence="2" id="KW-0175">Coiled coil</keyword>
<dbReference type="Proteomes" id="UP000285301">
    <property type="component" value="Unassembled WGS sequence"/>
</dbReference>
<keyword evidence="4" id="KW-1133">Transmembrane helix</keyword>
<dbReference type="SUPFAM" id="SSF48113">
    <property type="entry name" value="Heme-dependent peroxidases"/>
    <property type="match status" value="1"/>
</dbReference>